<protein>
    <submittedName>
        <fullName evidence="3">Cysteine hydrolase</fullName>
    </submittedName>
</protein>
<evidence type="ECO:0000256" key="1">
    <source>
        <dbReference type="ARBA" id="ARBA00022801"/>
    </source>
</evidence>
<dbReference type="OrthoDB" id="9814140at2"/>
<dbReference type="RefSeq" id="WP_144639398.1">
    <property type="nucleotide sequence ID" value="NZ_BNAX01000008.1"/>
</dbReference>
<dbReference type="Pfam" id="PF00857">
    <property type="entry name" value="Isochorismatase"/>
    <property type="match status" value="1"/>
</dbReference>
<dbReference type="EMBL" id="VJZA01000026">
    <property type="protein sequence ID" value="TVT21443.1"/>
    <property type="molecule type" value="Genomic_DNA"/>
</dbReference>
<dbReference type="PANTHER" id="PTHR43540:SF6">
    <property type="entry name" value="ISOCHORISMATASE-LIKE DOMAIN-CONTAINING PROTEIN"/>
    <property type="match status" value="1"/>
</dbReference>
<dbReference type="Gene3D" id="3.40.50.850">
    <property type="entry name" value="Isochorismatase-like"/>
    <property type="match status" value="1"/>
</dbReference>
<dbReference type="SUPFAM" id="SSF52499">
    <property type="entry name" value="Isochorismatase-like hydrolases"/>
    <property type="match status" value="1"/>
</dbReference>
<keyword evidence="1 3" id="KW-0378">Hydrolase</keyword>
<dbReference type="Proteomes" id="UP000318578">
    <property type="component" value="Unassembled WGS sequence"/>
</dbReference>
<dbReference type="PANTHER" id="PTHR43540">
    <property type="entry name" value="PEROXYUREIDOACRYLATE/UREIDOACRYLATE AMIDOHYDROLASE-RELATED"/>
    <property type="match status" value="1"/>
</dbReference>
<dbReference type="GO" id="GO:0016787">
    <property type="term" value="F:hydrolase activity"/>
    <property type="evidence" value="ECO:0007669"/>
    <property type="project" value="UniProtKB-KW"/>
</dbReference>
<dbReference type="InterPro" id="IPR000868">
    <property type="entry name" value="Isochorismatase-like_dom"/>
</dbReference>
<name>A0A558AB18_9PSEU</name>
<dbReference type="AlphaFoldDB" id="A0A558AB18"/>
<accession>A0A558AB18</accession>
<evidence type="ECO:0000313" key="3">
    <source>
        <dbReference type="EMBL" id="TVT21443.1"/>
    </source>
</evidence>
<gene>
    <name evidence="3" type="ORF">FNH06_16800</name>
</gene>
<keyword evidence="4" id="KW-1185">Reference proteome</keyword>
<dbReference type="InterPro" id="IPR050272">
    <property type="entry name" value="Isochorismatase-like_hydrls"/>
</dbReference>
<comment type="caution">
    <text evidence="3">The sequence shown here is derived from an EMBL/GenBank/DDBJ whole genome shotgun (WGS) entry which is preliminary data.</text>
</comment>
<reference evidence="3 4" key="1">
    <citation type="submission" date="2019-07" db="EMBL/GenBank/DDBJ databases">
        <title>New species of Amycolatopsis and Streptomyces.</title>
        <authorList>
            <person name="Duangmal K."/>
            <person name="Teo W.F.A."/>
            <person name="Lipun K."/>
        </authorList>
    </citation>
    <scope>NUCLEOTIDE SEQUENCE [LARGE SCALE GENOMIC DNA]</scope>
    <source>
        <strain evidence="3 4">JCM 30562</strain>
    </source>
</reference>
<evidence type="ECO:0000313" key="4">
    <source>
        <dbReference type="Proteomes" id="UP000318578"/>
    </source>
</evidence>
<evidence type="ECO:0000259" key="2">
    <source>
        <dbReference type="Pfam" id="PF00857"/>
    </source>
</evidence>
<proteinExistence type="predicted"/>
<feature type="domain" description="Isochorismatase-like" evidence="2">
    <location>
        <begin position="13"/>
        <end position="198"/>
    </location>
</feature>
<sequence length="208" mass="22024">MPVRGLDRGERAALVINECQNGMVNAEHSDNGGLVGEIARRGVLARIAGLADACREAGMLVVHSTIVLRPDGVGTQASSLLLGALRKRGACVEGKPAAEIHPRLTPRPEDYVSRRLHGLSPFHGTELEAVLREREVRSVIVTGVSTNVGIPGACLEALNRGLTAIVPTDAIAGSSREIHDFQVAHTLPLLATVTTSDEVISALRKERA</sequence>
<dbReference type="CDD" id="cd00431">
    <property type="entry name" value="cysteine_hydrolases"/>
    <property type="match status" value="1"/>
</dbReference>
<organism evidence="3 4">
    <name type="scientific">Amycolatopsis acidiphila</name>
    <dbReference type="NCBI Taxonomy" id="715473"/>
    <lineage>
        <taxon>Bacteria</taxon>
        <taxon>Bacillati</taxon>
        <taxon>Actinomycetota</taxon>
        <taxon>Actinomycetes</taxon>
        <taxon>Pseudonocardiales</taxon>
        <taxon>Pseudonocardiaceae</taxon>
        <taxon>Amycolatopsis</taxon>
    </lineage>
</organism>
<dbReference type="InterPro" id="IPR036380">
    <property type="entry name" value="Isochorismatase-like_sf"/>
</dbReference>